<keyword evidence="4" id="KW-1185">Reference proteome</keyword>
<dbReference type="InParanoid" id="B5YNN5"/>
<sequence length="450" mass="48605">MPEDQSIPSSSNAIGSNRSLTSETVSSSSTLASASSSSSTATSVQCSPSYTDTLLINFSYTIDTAQNDATSIQAAIDDVEKRGLTWLVDGLMPCSERRRLVDGASVEMSVDSYRREGNEVSKEVTTIESNVALVEKTGDERRRYLRPETDGTTQDLGIVGFSSLPADTISNLTDCFPTSGVNSTCTVVFGTITAYLNPTNSDTQSQQDAVEQSVLYEMMSLMRSGILEKDLTSLEHARYLSPIVVMPDEHYGLHNPSQSSYQGTNGVGMTVTQSILIIAACVAIIGSAGLILSIKGIFRNDDDYMNREEDEGRIPRWSRRGNHVLGGRRKSVQQVVVSDKIHQQTEEGDVAASLDANDIDLSRNSARLNGESRSSSNRMDEEDLDVLTGGRASQQSHTGDDWGTSASMTTTMRRAIITKKVPVVKAANLGLGAVIEEDDDEDVPSPKSVQ</sequence>
<evidence type="ECO:0000313" key="3">
    <source>
        <dbReference type="EMBL" id="ACI65018.1"/>
    </source>
</evidence>
<name>B5YNN5_THAPS</name>
<feature type="region of interest" description="Disordered" evidence="1">
    <location>
        <begin position="363"/>
        <end position="406"/>
    </location>
</feature>
<proteinExistence type="predicted"/>
<keyword evidence="2" id="KW-0812">Transmembrane</keyword>
<evidence type="ECO:0000256" key="2">
    <source>
        <dbReference type="SAM" id="Phobius"/>
    </source>
</evidence>
<gene>
    <name evidence="3" type="ORF">THAPS_7213</name>
</gene>
<dbReference type="EMBL" id="CP001160">
    <property type="protein sequence ID" value="ACI65018.1"/>
    <property type="molecule type" value="Genomic_DNA"/>
</dbReference>
<dbReference type="HOGENOM" id="CLU_609062_0_0_1"/>
<dbReference type="PaxDb" id="35128-Thaps7213"/>
<reference evidence="3 4" key="1">
    <citation type="journal article" date="2004" name="Science">
        <title>The genome of the diatom Thalassiosira pseudonana: ecology, evolution, and metabolism.</title>
        <authorList>
            <person name="Armbrust E.V."/>
            <person name="Berges J.A."/>
            <person name="Bowler C."/>
            <person name="Green B.R."/>
            <person name="Martinez D."/>
            <person name="Putnam N.H."/>
            <person name="Zhou S."/>
            <person name="Allen A.E."/>
            <person name="Apt K.E."/>
            <person name="Bechner M."/>
            <person name="Brzezinski M.A."/>
            <person name="Chaal B.K."/>
            <person name="Chiovitti A."/>
            <person name="Davis A.K."/>
            <person name="Demarest M.S."/>
            <person name="Detter J.C."/>
            <person name="Glavina T."/>
            <person name="Goodstein D."/>
            <person name="Hadi M.Z."/>
            <person name="Hellsten U."/>
            <person name="Hildebrand M."/>
            <person name="Jenkins B.D."/>
            <person name="Jurka J."/>
            <person name="Kapitonov V.V."/>
            <person name="Kroger N."/>
            <person name="Lau W.W."/>
            <person name="Lane T.W."/>
            <person name="Larimer F.W."/>
            <person name="Lippmeier J.C."/>
            <person name="Lucas S."/>
            <person name="Medina M."/>
            <person name="Montsant A."/>
            <person name="Obornik M."/>
            <person name="Parker M.S."/>
            <person name="Palenik B."/>
            <person name="Pazour G.J."/>
            <person name="Richardson P.M."/>
            <person name="Rynearson T.A."/>
            <person name="Saito M.A."/>
            <person name="Schwartz D.C."/>
            <person name="Thamatrakoln K."/>
            <person name="Valentin K."/>
            <person name="Vardi A."/>
            <person name="Wilkerson F.P."/>
            <person name="Rokhsar D.S."/>
        </authorList>
    </citation>
    <scope>NUCLEOTIDE SEQUENCE [LARGE SCALE GENOMIC DNA]</scope>
    <source>
        <strain evidence="3 4">CCMP1335</strain>
    </source>
</reference>
<keyword evidence="2" id="KW-1133">Transmembrane helix</keyword>
<reference evidence="3 4" key="2">
    <citation type="journal article" date="2008" name="Nature">
        <title>The Phaeodactylum genome reveals the evolutionary history of diatom genomes.</title>
        <authorList>
            <person name="Bowler C."/>
            <person name="Allen A.E."/>
            <person name="Badger J.H."/>
            <person name="Grimwood J."/>
            <person name="Jabbari K."/>
            <person name="Kuo A."/>
            <person name="Maheswari U."/>
            <person name="Martens C."/>
            <person name="Maumus F."/>
            <person name="Otillar R.P."/>
            <person name="Rayko E."/>
            <person name="Salamov A."/>
            <person name="Vandepoele K."/>
            <person name="Beszteri B."/>
            <person name="Gruber A."/>
            <person name="Heijde M."/>
            <person name="Katinka M."/>
            <person name="Mock T."/>
            <person name="Valentin K."/>
            <person name="Verret F."/>
            <person name="Berges J.A."/>
            <person name="Brownlee C."/>
            <person name="Cadoret J.P."/>
            <person name="Chiovitti A."/>
            <person name="Choi C.J."/>
            <person name="Coesel S."/>
            <person name="De Martino A."/>
            <person name="Detter J.C."/>
            <person name="Durkin C."/>
            <person name="Falciatore A."/>
            <person name="Fournet J."/>
            <person name="Haruta M."/>
            <person name="Huysman M.J."/>
            <person name="Jenkins B.D."/>
            <person name="Jiroutova K."/>
            <person name="Jorgensen R.E."/>
            <person name="Joubert Y."/>
            <person name="Kaplan A."/>
            <person name="Kroger N."/>
            <person name="Kroth P.G."/>
            <person name="La Roche J."/>
            <person name="Lindquist E."/>
            <person name="Lommer M."/>
            <person name="Martin-Jezequel V."/>
            <person name="Lopez P.J."/>
            <person name="Lucas S."/>
            <person name="Mangogna M."/>
            <person name="McGinnis K."/>
            <person name="Medlin L.K."/>
            <person name="Montsant A."/>
            <person name="Oudot-Le Secq M.P."/>
            <person name="Napoli C."/>
            <person name="Obornik M."/>
            <person name="Parker M.S."/>
            <person name="Petit J.L."/>
            <person name="Porcel B.M."/>
            <person name="Poulsen N."/>
            <person name="Robison M."/>
            <person name="Rychlewski L."/>
            <person name="Rynearson T.A."/>
            <person name="Schmutz J."/>
            <person name="Shapiro H."/>
            <person name="Siaut M."/>
            <person name="Stanley M."/>
            <person name="Sussman M.R."/>
            <person name="Taylor A.R."/>
            <person name="Vardi A."/>
            <person name="von Dassow P."/>
            <person name="Vyverman W."/>
            <person name="Willis A."/>
            <person name="Wyrwicz L.S."/>
            <person name="Rokhsar D.S."/>
            <person name="Weissenbach J."/>
            <person name="Armbrust E.V."/>
            <person name="Green B.R."/>
            <person name="Van de Peer Y."/>
            <person name="Grigoriev I.V."/>
        </authorList>
    </citation>
    <scope>NUCLEOTIDE SEQUENCE [LARGE SCALE GENOMIC DNA]</scope>
    <source>
        <strain evidence="3 4">CCMP1335</strain>
    </source>
</reference>
<evidence type="ECO:0000256" key="1">
    <source>
        <dbReference type="SAM" id="MobiDB-lite"/>
    </source>
</evidence>
<evidence type="ECO:0000313" key="4">
    <source>
        <dbReference type="Proteomes" id="UP000001449"/>
    </source>
</evidence>
<feature type="transmembrane region" description="Helical" evidence="2">
    <location>
        <begin position="275"/>
        <end position="298"/>
    </location>
</feature>
<accession>B5YNN5</accession>
<organism evidence="3 4">
    <name type="scientific">Thalassiosira pseudonana</name>
    <name type="common">Marine diatom</name>
    <name type="synonym">Cyclotella nana</name>
    <dbReference type="NCBI Taxonomy" id="35128"/>
    <lineage>
        <taxon>Eukaryota</taxon>
        <taxon>Sar</taxon>
        <taxon>Stramenopiles</taxon>
        <taxon>Ochrophyta</taxon>
        <taxon>Bacillariophyta</taxon>
        <taxon>Coscinodiscophyceae</taxon>
        <taxon>Thalassiosirophycidae</taxon>
        <taxon>Thalassiosirales</taxon>
        <taxon>Thalassiosiraceae</taxon>
        <taxon>Thalassiosira</taxon>
    </lineage>
</organism>
<keyword evidence="2" id="KW-0472">Membrane</keyword>
<dbReference type="Proteomes" id="UP000001449">
    <property type="component" value="Chromosome 7"/>
</dbReference>
<feature type="compositionally biased region" description="Polar residues" evidence="1">
    <location>
        <begin position="1"/>
        <end position="18"/>
    </location>
</feature>
<dbReference type="KEGG" id="tps:THAPS_7213"/>
<feature type="region of interest" description="Disordered" evidence="1">
    <location>
        <begin position="1"/>
        <end position="21"/>
    </location>
</feature>
<protein>
    <submittedName>
        <fullName evidence="3">Uncharacterized protein</fullName>
    </submittedName>
</protein>
<dbReference type="RefSeq" id="XP_002296301.1">
    <property type="nucleotide sequence ID" value="XM_002296265.1"/>
</dbReference>
<dbReference type="AlphaFoldDB" id="B5YNN5"/>
<feature type="compositionally biased region" description="Polar residues" evidence="1">
    <location>
        <begin position="363"/>
        <end position="377"/>
    </location>
</feature>
<dbReference type="GeneID" id="7450719"/>